<organism evidence="2 3">
    <name type="scientific">Russula ochroleuca</name>
    <dbReference type="NCBI Taxonomy" id="152965"/>
    <lineage>
        <taxon>Eukaryota</taxon>
        <taxon>Fungi</taxon>
        <taxon>Dikarya</taxon>
        <taxon>Basidiomycota</taxon>
        <taxon>Agaricomycotina</taxon>
        <taxon>Agaricomycetes</taxon>
        <taxon>Russulales</taxon>
        <taxon>Russulaceae</taxon>
        <taxon>Russula</taxon>
    </lineage>
</organism>
<keyword evidence="1" id="KW-0812">Transmembrane</keyword>
<comment type="caution">
    <text evidence="2">The sequence shown here is derived from an EMBL/GenBank/DDBJ whole genome shotgun (WGS) entry which is preliminary data.</text>
</comment>
<feature type="transmembrane region" description="Helical" evidence="1">
    <location>
        <begin position="12"/>
        <end position="35"/>
    </location>
</feature>
<protein>
    <submittedName>
        <fullName evidence="2">Uncharacterized protein</fullName>
    </submittedName>
</protein>
<evidence type="ECO:0000256" key="1">
    <source>
        <dbReference type="SAM" id="Phobius"/>
    </source>
</evidence>
<proteinExistence type="predicted"/>
<keyword evidence="1" id="KW-0472">Membrane</keyword>
<name>A0A9P5ML25_9AGAM</name>
<accession>A0A9P5ML25</accession>
<keyword evidence="1" id="KW-1133">Transmembrane helix</keyword>
<dbReference type="AlphaFoldDB" id="A0A9P5ML25"/>
<evidence type="ECO:0000313" key="2">
    <source>
        <dbReference type="EMBL" id="KAF8466279.1"/>
    </source>
</evidence>
<feature type="transmembrane region" description="Helical" evidence="1">
    <location>
        <begin position="107"/>
        <end position="129"/>
    </location>
</feature>
<feature type="transmembrane region" description="Helical" evidence="1">
    <location>
        <begin position="179"/>
        <end position="204"/>
    </location>
</feature>
<keyword evidence="3" id="KW-1185">Reference proteome</keyword>
<dbReference type="EMBL" id="WHVB01000042">
    <property type="protein sequence ID" value="KAF8466279.1"/>
    <property type="molecule type" value="Genomic_DNA"/>
</dbReference>
<gene>
    <name evidence="2" type="ORF">DFH94DRAFT_345963</name>
</gene>
<evidence type="ECO:0000313" key="3">
    <source>
        <dbReference type="Proteomes" id="UP000759537"/>
    </source>
</evidence>
<dbReference type="OrthoDB" id="3266868at2759"/>
<reference evidence="2" key="1">
    <citation type="submission" date="2019-10" db="EMBL/GenBank/DDBJ databases">
        <authorList>
            <consortium name="DOE Joint Genome Institute"/>
            <person name="Kuo A."/>
            <person name="Miyauchi S."/>
            <person name="Kiss E."/>
            <person name="Drula E."/>
            <person name="Kohler A."/>
            <person name="Sanchez-Garcia M."/>
            <person name="Andreopoulos B."/>
            <person name="Barry K.W."/>
            <person name="Bonito G."/>
            <person name="Buee M."/>
            <person name="Carver A."/>
            <person name="Chen C."/>
            <person name="Cichocki N."/>
            <person name="Clum A."/>
            <person name="Culley D."/>
            <person name="Crous P.W."/>
            <person name="Fauchery L."/>
            <person name="Girlanda M."/>
            <person name="Hayes R."/>
            <person name="Keri Z."/>
            <person name="LaButti K."/>
            <person name="Lipzen A."/>
            <person name="Lombard V."/>
            <person name="Magnuson J."/>
            <person name="Maillard F."/>
            <person name="Morin E."/>
            <person name="Murat C."/>
            <person name="Nolan M."/>
            <person name="Ohm R."/>
            <person name="Pangilinan J."/>
            <person name="Pereira M."/>
            <person name="Perotto S."/>
            <person name="Peter M."/>
            <person name="Riley R."/>
            <person name="Sitrit Y."/>
            <person name="Stielow B."/>
            <person name="Szollosi G."/>
            <person name="Zifcakova L."/>
            <person name="Stursova M."/>
            <person name="Spatafora J.W."/>
            <person name="Tedersoo L."/>
            <person name="Vaario L.-M."/>
            <person name="Yamada A."/>
            <person name="Yan M."/>
            <person name="Wang P."/>
            <person name="Xu J."/>
            <person name="Bruns T."/>
            <person name="Baldrian P."/>
            <person name="Vilgalys R."/>
            <person name="Henrissat B."/>
            <person name="Grigoriev I.V."/>
            <person name="Hibbett D."/>
            <person name="Nagy L.G."/>
            <person name="Martin F.M."/>
        </authorList>
    </citation>
    <scope>NUCLEOTIDE SEQUENCE</scope>
    <source>
        <strain evidence="2">Prilba</strain>
    </source>
</reference>
<dbReference type="Proteomes" id="UP000759537">
    <property type="component" value="Unassembled WGS sequence"/>
</dbReference>
<sequence length="223" mass="24318">MFHVVFSLASRFLYLGNMLQGFAHRILALGSLGAISSRLMIPTLPPPPPVPLLDAPVSYVELLEEIISPYPSVAIERQSPAFSSLIPSYQSSLIAVSPSQLPKFLPFFVLLAAISGFVVILPGFVYFFAKIDKIPSAFANASRTIANSFKAMPISHFLPASLPSQFTSSKLPISLLSVILLWTGPPAIASFFTFIWFISILFSYERCSNVRFRLLLPSSGAGC</sequence>
<reference evidence="2" key="2">
    <citation type="journal article" date="2020" name="Nat. Commun.">
        <title>Large-scale genome sequencing of mycorrhizal fungi provides insights into the early evolution of symbiotic traits.</title>
        <authorList>
            <person name="Miyauchi S."/>
            <person name="Kiss E."/>
            <person name="Kuo A."/>
            <person name="Drula E."/>
            <person name="Kohler A."/>
            <person name="Sanchez-Garcia M."/>
            <person name="Morin E."/>
            <person name="Andreopoulos B."/>
            <person name="Barry K.W."/>
            <person name="Bonito G."/>
            <person name="Buee M."/>
            <person name="Carver A."/>
            <person name="Chen C."/>
            <person name="Cichocki N."/>
            <person name="Clum A."/>
            <person name="Culley D."/>
            <person name="Crous P.W."/>
            <person name="Fauchery L."/>
            <person name="Girlanda M."/>
            <person name="Hayes R.D."/>
            <person name="Keri Z."/>
            <person name="LaButti K."/>
            <person name="Lipzen A."/>
            <person name="Lombard V."/>
            <person name="Magnuson J."/>
            <person name="Maillard F."/>
            <person name="Murat C."/>
            <person name="Nolan M."/>
            <person name="Ohm R.A."/>
            <person name="Pangilinan J."/>
            <person name="Pereira M.F."/>
            <person name="Perotto S."/>
            <person name="Peter M."/>
            <person name="Pfister S."/>
            <person name="Riley R."/>
            <person name="Sitrit Y."/>
            <person name="Stielow J.B."/>
            <person name="Szollosi G."/>
            <person name="Zifcakova L."/>
            <person name="Stursova M."/>
            <person name="Spatafora J.W."/>
            <person name="Tedersoo L."/>
            <person name="Vaario L.M."/>
            <person name="Yamada A."/>
            <person name="Yan M."/>
            <person name="Wang P."/>
            <person name="Xu J."/>
            <person name="Bruns T."/>
            <person name="Baldrian P."/>
            <person name="Vilgalys R."/>
            <person name="Dunand C."/>
            <person name="Henrissat B."/>
            <person name="Grigoriev I.V."/>
            <person name="Hibbett D."/>
            <person name="Nagy L.G."/>
            <person name="Martin F.M."/>
        </authorList>
    </citation>
    <scope>NUCLEOTIDE SEQUENCE</scope>
    <source>
        <strain evidence="2">Prilba</strain>
    </source>
</reference>